<name>A0A9P7VQV4_9AGAR</name>
<gene>
    <name evidence="2" type="ORF">BT62DRAFT_211871</name>
</gene>
<evidence type="ECO:0000256" key="1">
    <source>
        <dbReference type="SAM" id="MobiDB-lite"/>
    </source>
</evidence>
<organism evidence="2 3">
    <name type="scientific">Guyanagaster necrorhizus</name>
    <dbReference type="NCBI Taxonomy" id="856835"/>
    <lineage>
        <taxon>Eukaryota</taxon>
        <taxon>Fungi</taxon>
        <taxon>Dikarya</taxon>
        <taxon>Basidiomycota</taxon>
        <taxon>Agaricomycotina</taxon>
        <taxon>Agaricomycetes</taxon>
        <taxon>Agaricomycetidae</taxon>
        <taxon>Agaricales</taxon>
        <taxon>Marasmiineae</taxon>
        <taxon>Physalacriaceae</taxon>
        <taxon>Guyanagaster</taxon>
    </lineage>
</organism>
<accession>A0A9P7VQV4</accession>
<feature type="compositionally biased region" description="Low complexity" evidence="1">
    <location>
        <begin position="346"/>
        <end position="357"/>
    </location>
</feature>
<proteinExistence type="predicted"/>
<dbReference type="EMBL" id="MU250538">
    <property type="protein sequence ID" value="KAG7445142.1"/>
    <property type="molecule type" value="Genomic_DNA"/>
</dbReference>
<sequence length="754" mass="84610">MDAVEAGLRAWEEKKKESMQKLFGNDKQKQNDKAREKNMNGKKNARKLPKYLDNPTSVFPPKQTATSIPTAPIPNLNPYPRIASPSIPVHFNSKGEFIFPHPLVQTIPNPPQMIAPCSIRMCMRFGCGSILTPRNSTDEDVFCGRCRPLAAVGQFPRTVKHRRAFDVDGLLISTKKKREGVAGRSKDSPIVIPDDASGANESARMPDDLSYPEPEVTIHNNVELAPAPAPPAPVIISIPQLPTVPRWPPPPLPKMKKIVPAPLRPCTTPNCSGLIHASSAAHRCPACVMKDWKNRIKGKEREKRERVGIIIIPAKRKRDEWKPSEPTRPSTSVPSTTAPPPEKESTSGWDSDLTDLSSSDEESPFAGINQRRMADSGHSGDTTSEDDEPLPQSARQVRPPAQPVKLVIRIPPRGPEKIAAASAASSSVASSSSATPDPQRRCVIDACAAPLDHEYAWKCCKSCRKHHREYQRKRLGITKGTYNLDKEEKSLSPKPDEQNLPPGYRTCTIRHCSTVIPPVEAYKWKMCTGCRQRTKMLRKRRQEGVEVEATNSEPFRRRARNPAYPEYGSFPQLLSDYQQRLRGFFEAQAEWIIIKYQQENSKRSNTKKDDEVDRYSSMDQQDTGGAWQEKTMTKEGELFGFDGEYSVVALDYAICDRQAAVIDFVGRLKGEMERVGGVAFDPRTRHVTLAYGGILTRYRCVHRIHVTMHDRAEKIDDIRIIKDMHGELEIATLPEYSHPLFPGQRTVVRMRLMG</sequence>
<dbReference type="RefSeq" id="XP_043038642.1">
    <property type="nucleotide sequence ID" value="XM_043180071.1"/>
</dbReference>
<feature type="region of interest" description="Disordered" evidence="1">
    <location>
        <begin position="602"/>
        <end position="626"/>
    </location>
</feature>
<feature type="region of interest" description="Disordered" evidence="1">
    <location>
        <begin position="1"/>
        <end position="72"/>
    </location>
</feature>
<protein>
    <submittedName>
        <fullName evidence="2">Uncharacterized protein</fullName>
    </submittedName>
</protein>
<dbReference type="GeneID" id="66102367"/>
<feature type="region of interest" description="Disordered" evidence="1">
    <location>
        <begin position="181"/>
        <end position="207"/>
    </location>
</feature>
<dbReference type="Proteomes" id="UP000812287">
    <property type="component" value="Unassembled WGS sequence"/>
</dbReference>
<feature type="region of interest" description="Disordered" evidence="1">
    <location>
        <begin position="318"/>
        <end position="405"/>
    </location>
</feature>
<evidence type="ECO:0000313" key="2">
    <source>
        <dbReference type="EMBL" id="KAG7445142.1"/>
    </source>
</evidence>
<comment type="caution">
    <text evidence="2">The sequence shown here is derived from an EMBL/GenBank/DDBJ whole genome shotgun (WGS) entry which is preliminary data.</text>
</comment>
<dbReference type="AlphaFoldDB" id="A0A9P7VQV4"/>
<feature type="compositionally biased region" description="Low complexity" evidence="1">
    <location>
        <begin position="419"/>
        <end position="434"/>
    </location>
</feature>
<evidence type="ECO:0000313" key="3">
    <source>
        <dbReference type="Proteomes" id="UP000812287"/>
    </source>
</evidence>
<reference evidence="2" key="1">
    <citation type="submission" date="2020-11" db="EMBL/GenBank/DDBJ databases">
        <title>Adaptations for nitrogen fixation in a non-lichenized fungal sporocarp promotes dispersal by wood-feeding termites.</title>
        <authorList>
            <consortium name="DOE Joint Genome Institute"/>
            <person name="Koch R.A."/>
            <person name="Yoon G."/>
            <person name="Arayal U."/>
            <person name="Lail K."/>
            <person name="Amirebrahimi M."/>
            <person name="Labutti K."/>
            <person name="Lipzen A."/>
            <person name="Riley R."/>
            <person name="Barry K."/>
            <person name="Henrissat B."/>
            <person name="Grigoriev I.V."/>
            <person name="Herr J.R."/>
            <person name="Aime M.C."/>
        </authorList>
    </citation>
    <scope>NUCLEOTIDE SEQUENCE</scope>
    <source>
        <strain evidence="2">MCA 3950</strain>
    </source>
</reference>
<dbReference type="OrthoDB" id="3266602at2759"/>
<feature type="compositionally biased region" description="Low complexity" evidence="1">
    <location>
        <begin position="327"/>
        <end position="336"/>
    </location>
</feature>
<keyword evidence="3" id="KW-1185">Reference proteome</keyword>
<feature type="compositionally biased region" description="Basic and acidic residues" evidence="1">
    <location>
        <begin position="10"/>
        <end position="39"/>
    </location>
</feature>
<feature type="region of interest" description="Disordered" evidence="1">
    <location>
        <begin position="417"/>
        <end position="438"/>
    </location>
</feature>
<feature type="compositionally biased region" description="Basic and acidic residues" evidence="1">
    <location>
        <begin position="602"/>
        <end position="616"/>
    </location>
</feature>